<protein>
    <submittedName>
        <fullName evidence="1">Uncharacterized protein</fullName>
    </submittedName>
</protein>
<dbReference type="Gene3D" id="3.90.1410.10">
    <property type="entry name" value="set domain protein methyltransferase, domain 1"/>
    <property type="match status" value="1"/>
</dbReference>
<gene>
    <name evidence="1" type="ORF">QJS10_CPA07g01037</name>
</gene>
<comment type="caution">
    <text evidence="1">The sequence shown here is derived from an EMBL/GenBank/DDBJ whole genome shotgun (WGS) entry which is preliminary data.</text>
</comment>
<dbReference type="EMBL" id="JAUJYO010000007">
    <property type="protein sequence ID" value="KAK1311984.1"/>
    <property type="molecule type" value="Genomic_DNA"/>
</dbReference>
<dbReference type="AlphaFoldDB" id="A0AAV9EFQ4"/>
<reference evidence="1" key="1">
    <citation type="journal article" date="2023" name="Nat. Commun.">
        <title>Diploid and tetraploid genomes of Acorus and the evolution of monocots.</title>
        <authorList>
            <person name="Ma L."/>
            <person name="Liu K.W."/>
            <person name="Li Z."/>
            <person name="Hsiao Y.Y."/>
            <person name="Qi Y."/>
            <person name="Fu T."/>
            <person name="Tang G.D."/>
            <person name="Zhang D."/>
            <person name="Sun W.H."/>
            <person name="Liu D.K."/>
            <person name="Li Y."/>
            <person name="Chen G.Z."/>
            <person name="Liu X.D."/>
            <person name="Liao X.Y."/>
            <person name="Jiang Y.T."/>
            <person name="Yu X."/>
            <person name="Hao Y."/>
            <person name="Huang J."/>
            <person name="Zhao X.W."/>
            <person name="Ke S."/>
            <person name="Chen Y.Y."/>
            <person name="Wu W.L."/>
            <person name="Hsu J.L."/>
            <person name="Lin Y.F."/>
            <person name="Huang M.D."/>
            <person name="Li C.Y."/>
            <person name="Huang L."/>
            <person name="Wang Z.W."/>
            <person name="Zhao X."/>
            <person name="Zhong W.Y."/>
            <person name="Peng D.H."/>
            <person name="Ahmad S."/>
            <person name="Lan S."/>
            <person name="Zhang J.S."/>
            <person name="Tsai W.C."/>
            <person name="Van de Peer Y."/>
            <person name="Liu Z.J."/>
        </authorList>
    </citation>
    <scope>NUCLEOTIDE SEQUENCE</scope>
    <source>
        <strain evidence="1">CP</strain>
    </source>
</reference>
<sequence>MSCLTNRIAIVFFRRHRSLLPLRPVIRFSSKDHLVSTEDHEFLSWLQQKAGAEISSALSLGRSIYGRSLFASKFIHAGDCLLKVPYSLHITPQNMIPEVAQLIPDSIGKITQVAMVLLAEKKLGL</sequence>
<reference evidence="1" key="2">
    <citation type="submission" date="2023-06" db="EMBL/GenBank/DDBJ databases">
        <authorList>
            <person name="Ma L."/>
            <person name="Liu K.-W."/>
            <person name="Li Z."/>
            <person name="Hsiao Y.-Y."/>
            <person name="Qi Y."/>
            <person name="Fu T."/>
            <person name="Tang G."/>
            <person name="Zhang D."/>
            <person name="Sun W.-H."/>
            <person name="Liu D.-K."/>
            <person name="Li Y."/>
            <person name="Chen G.-Z."/>
            <person name="Liu X.-D."/>
            <person name="Liao X.-Y."/>
            <person name="Jiang Y.-T."/>
            <person name="Yu X."/>
            <person name="Hao Y."/>
            <person name="Huang J."/>
            <person name="Zhao X.-W."/>
            <person name="Ke S."/>
            <person name="Chen Y.-Y."/>
            <person name="Wu W.-L."/>
            <person name="Hsu J.-L."/>
            <person name="Lin Y.-F."/>
            <person name="Huang M.-D."/>
            <person name="Li C.-Y."/>
            <person name="Huang L."/>
            <person name="Wang Z.-W."/>
            <person name="Zhao X."/>
            <person name="Zhong W.-Y."/>
            <person name="Peng D.-H."/>
            <person name="Ahmad S."/>
            <person name="Lan S."/>
            <person name="Zhang J.-S."/>
            <person name="Tsai W.-C."/>
            <person name="Van De Peer Y."/>
            <person name="Liu Z.-J."/>
        </authorList>
    </citation>
    <scope>NUCLEOTIDE SEQUENCE</scope>
    <source>
        <strain evidence="1">CP</strain>
        <tissue evidence="1">Leaves</tissue>
    </source>
</reference>
<organism evidence="1 2">
    <name type="scientific">Acorus calamus</name>
    <name type="common">Sweet flag</name>
    <dbReference type="NCBI Taxonomy" id="4465"/>
    <lineage>
        <taxon>Eukaryota</taxon>
        <taxon>Viridiplantae</taxon>
        <taxon>Streptophyta</taxon>
        <taxon>Embryophyta</taxon>
        <taxon>Tracheophyta</taxon>
        <taxon>Spermatophyta</taxon>
        <taxon>Magnoliopsida</taxon>
        <taxon>Liliopsida</taxon>
        <taxon>Acoraceae</taxon>
        <taxon>Acorus</taxon>
    </lineage>
</organism>
<keyword evidence="2" id="KW-1185">Reference proteome</keyword>
<evidence type="ECO:0000313" key="1">
    <source>
        <dbReference type="EMBL" id="KAK1311984.1"/>
    </source>
</evidence>
<dbReference type="SUPFAM" id="SSF82199">
    <property type="entry name" value="SET domain"/>
    <property type="match status" value="1"/>
</dbReference>
<dbReference type="InterPro" id="IPR046341">
    <property type="entry name" value="SET_dom_sf"/>
</dbReference>
<name>A0AAV9EFQ4_ACOCL</name>
<accession>A0AAV9EFQ4</accession>
<dbReference type="Proteomes" id="UP001180020">
    <property type="component" value="Unassembled WGS sequence"/>
</dbReference>
<evidence type="ECO:0000313" key="2">
    <source>
        <dbReference type="Proteomes" id="UP001180020"/>
    </source>
</evidence>
<proteinExistence type="predicted"/>